<protein>
    <submittedName>
        <fullName evidence="2">AAA family ATPase</fullName>
    </submittedName>
</protein>
<feature type="domain" description="ORC1/DEAH AAA+ ATPase" evidence="1">
    <location>
        <begin position="43"/>
        <end position="158"/>
    </location>
</feature>
<name>A0ABW0H801_9HYPH</name>
<dbReference type="PANTHER" id="PTHR35894:SF5">
    <property type="entry name" value="MU-LIKE PROPHAGE FLUMU DNA TRANSPOSITION PROTEIN B"/>
    <property type="match status" value="1"/>
</dbReference>
<gene>
    <name evidence="2" type="ORF">ACFPPC_10770</name>
</gene>
<reference evidence="3" key="1">
    <citation type="journal article" date="2019" name="Int. J. Syst. Evol. Microbiol.">
        <title>The Global Catalogue of Microorganisms (GCM) 10K type strain sequencing project: providing services to taxonomists for standard genome sequencing and annotation.</title>
        <authorList>
            <consortium name="The Broad Institute Genomics Platform"/>
            <consortium name="The Broad Institute Genome Sequencing Center for Infectious Disease"/>
            <person name="Wu L."/>
            <person name="Ma J."/>
        </authorList>
    </citation>
    <scope>NUCLEOTIDE SEQUENCE [LARGE SCALE GENOMIC DNA]</scope>
    <source>
        <strain evidence="3">CGMCC 1.16326</strain>
    </source>
</reference>
<dbReference type="Gene3D" id="3.40.50.300">
    <property type="entry name" value="P-loop containing nucleotide triphosphate hydrolases"/>
    <property type="match status" value="1"/>
</dbReference>
<proteinExistence type="predicted"/>
<keyword evidence="3" id="KW-1185">Reference proteome</keyword>
<dbReference type="Proteomes" id="UP001596104">
    <property type="component" value="Unassembled WGS sequence"/>
</dbReference>
<dbReference type="InterPro" id="IPR027417">
    <property type="entry name" value="P-loop_NTPase"/>
</dbReference>
<dbReference type="SUPFAM" id="SSF52540">
    <property type="entry name" value="P-loop containing nucleoside triphosphate hydrolases"/>
    <property type="match status" value="1"/>
</dbReference>
<comment type="caution">
    <text evidence="2">The sequence shown here is derived from an EMBL/GenBank/DDBJ whole genome shotgun (WGS) entry which is preliminary data.</text>
</comment>
<dbReference type="InterPro" id="IPR000629">
    <property type="entry name" value="RNA-helicase_DEAD-box_CS"/>
</dbReference>
<dbReference type="PANTHER" id="PTHR35894">
    <property type="entry name" value="GENERAL SECRETION PATHWAY PROTEIN A-RELATED"/>
    <property type="match status" value="1"/>
</dbReference>
<evidence type="ECO:0000259" key="1">
    <source>
        <dbReference type="Pfam" id="PF13401"/>
    </source>
</evidence>
<dbReference type="InterPro" id="IPR052026">
    <property type="entry name" value="ExeA_AAA_ATPase_DNA-bind"/>
</dbReference>
<organism evidence="2 3">
    <name type="scientific">Bosea vestrisii</name>
    <dbReference type="NCBI Taxonomy" id="151416"/>
    <lineage>
        <taxon>Bacteria</taxon>
        <taxon>Pseudomonadati</taxon>
        <taxon>Pseudomonadota</taxon>
        <taxon>Alphaproteobacteria</taxon>
        <taxon>Hyphomicrobiales</taxon>
        <taxon>Boseaceae</taxon>
        <taxon>Bosea</taxon>
    </lineage>
</organism>
<accession>A0ABW0H801</accession>
<dbReference type="PROSITE" id="PS00039">
    <property type="entry name" value="DEAD_ATP_HELICASE"/>
    <property type="match status" value="1"/>
</dbReference>
<dbReference type="RefSeq" id="WP_377008054.1">
    <property type="nucleotide sequence ID" value="NZ_JBHSLV010000019.1"/>
</dbReference>
<evidence type="ECO:0000313" key="3">
    <source>
        <dbReference type="Proteomes" id="UP001596104"/>
    </source>
</evidence>
<sequence>MEEQNRLRIAMNQPEKARFAPLKNVTALMTLVNRLQARSVDLPGFGIFHGPSGYGKTKAAIYACNKTRAPMVSIGDSWTRRKFLEHVLREIGIANPRGTVADMTERAIEILGEKIDRPLIIDEADKAVDKGFIELIREIHDYSQAPIILIGEEQLPNKLMQVERVHNRVLDWQPAQPCDLDDAAHLAAVYAPQLTIDDALLDQVRKQCGGVARRISTTLAEMTEFARNHGFNQLDLSNFSGRVHTGQPTKRRAA</sequence>
<dbReference type="InterPro" id="IPR049945">
    <property type="entry name" value="AAA_22"/>
</dbReference>
<dbReference type="EMBL" id="JBHSLV010000019">
    <property type="protein sequence ID" value="MFC5393115.1"/>
    <property type="molecule type" value="Genomic_DNA"/>
</dbReference>
<dbReference type="Pfam" id="PF13401">
    <property type="entry name" value="AAA_22"/>
    <property type="match status" value="1"/>
</dbReference>
<evidence type="ECO:0000313" key="2">
    <source>
        <dbReference type="EMBL" id="MFC5393115.1"/>
    </source>
</evidence>